<keyword evidence="2 6" id="KW-0812">Transmembrane</keyword>
<dbReference type="PANTHER" id="PTHR31234">
    <property type="entry name" value="LATE EMBRYOGENESIS ABUNDANT (LEA) HYDROXYPROLINE-RICH GLYCOPROTEIN FAMILY"/>
    <property type="match status" value="1"/>
</dbReference>
<feature type="compositionally biased region" description="Polar residues" evidence="5">
    <location>
        <begin position="1"/>
        <end position="11"/>
    </location>
</feature>
<evidence type="ECO:0000313" key="9">
    <source>
        <dbReference type="Proteomes" id="UP000636800"/>
    </source>
</evidence>
<dbReference type="SMART" id="SM00769">
    <property type="entry name" value="WHy"/>
    <property type="match status" value="1"/>
</dbReference>
<feature type="transmembrane region" description="Helical" evidence="6">
    <location>
        <begin position="56"/>
        <end position="78"/>
    </location>
</feature>
<dbReference type="SUPFAM" id="SSF117070">
    <property type="entry name" value="LEA14-like"/>
    <property type="match status" value="1"/>
</dbReference>
<dbReference type="GO" id="GO:0016020">
    <property type="term" value="C:membrane"/>
    <property type="evidence" value="ECO:0007669"/>
    <property type="project" value="UniProtKB-SubCell"/>
</dbReference>
<evidence type="ECO:0000259" key="7">
    <source>
        <dbReference type="SMART" id="SM00769"/>
    </source>
</evidence>
<sequence>MAKQGTNSTESPLLPHPSTPHFTSTSEVPDREPQDYILLPTFPRGRRRSLLRYCRCSSSLLASATVLALLGLVLFFIWPSKLEMRTVRLKFDRVRVSTQPAVAVSIDLHLRIRIRNPNFFAFHYDGLFVAVGYRGEPIGYILSTGGKVKARGASYVDVELQIDGVQVLHNVFYLIEDLIRRSIQFDTITEVKGFLHILFFDIPIKGEFSCSVDVNPENQTTIKQYCYPE</sequence>
<evidence type="ECO:0000313" key="8">
    <source>
        <dbReference type="EMBL" id="KAG0464309.1"/>
    </source>
</evidence>
<dbReference type="Pfam" id="PF03168">
    <property type="entry name" value="LEA_2"/>
    <property type="match status" value="1"/>
</dbReference>
<feature type="domain" description="Water stress and hypersensitive response" evidence="7">
    <location>
        <begin position="91"/>
        <end position="207"/>
    </location>
</feature>
<evidence type="ECO:0000256" key="5">
    <source>
        <dbReference type="SAM" id="MobiDB-lite"/>
    </source>
</evidence>
<dbReference type="AlphaFoldDB" id="A0A835Q744"/>
<dbReference type="PANTHER" id="PTHR31234:SF4">
    <property type="entry name" value="EXPRESSED PROTEIN"/>
    <property type="match status" value="1"/>
</dbReference>
<dbReference type="InterPro" id="IPR044839">
    <property type="entry name" value="NDR1-like"/>
</dbReference>
<dbReference type="GO" id="GO:0009269">
    <property type="term" value="P:response to desiccation"/>
    <property type="evidence" value="ECO:0007669"/>
    <property type="project" value="InterPro"/>
</dbReference>
<dbReference type="Gene3D" id="2.60.40.1820">
    <property type="match status" value="1"/>
</dbReference>
<dbReference type="InterPro" id="IPR004864">
    <property type="entry name" value="LEA_2"/>
</dbReference>
<keyword evidence="3 6" id="KW-1133">Transmembrane helix</keyword>
<gene>
    <name evidence="8" type="ORF">HPP92_020378</name>
</gene>
<dbReference type="Proteomes" id="UP000636800">
    <property type="component" value="Chromosome 10"/>
</dbReference>
<comment type="subcellular location">
    <subcellularLocation>
        <location evidence="1">Membrane</location>
        <topology evidence="1">Single-pass membrane protein</topology>
    </subcellularLocation>
</comment>
<evidence type="ECO:0000256" key="4">
    <source>
        <dbReference type="ARBA" id="ARBA00023136"/>
    </source>
</evidence>
<keyword evidence="9" id="KW-1185">Reference proteome</keyword>
<evidence type="ECO:0000256" key="2">
    <source>
        <dbReference type="ARBA" id="ARBA00022692"/>
    </source>
</evidence>
<dbReference type="GO" id="GO:0098542">
    <property type="term" value="P:defense response to other organism"/>
    <property type="evidence" value="ECO:0007669"/>
    <property type="project" value="InterPro"/>
</dbReference>
<evidence type="ECO:0000256" key="6">
    <source>
        <dbReference type="SAM" id="Phobius"/>
    </source>
</evidence>
<dbReference type="InterPro" id="IPR013990">
    <property type="entry name" value="WHy-dom"/>
</dbReference>
<dbReference type="EMBL" id="JADCNL010000010">
    <property type="protein sequence ID" value="KAG0464309.1"/>
    <property type="molecule type" value="Genomic_DNA"/>
</dbReference>
<evidence type="ECO:0000256" key="1">
    <source>
        <dbReference type="ARBA" id="ARBA00004167"/>
    </source>
</evidence>
<keyword evidence="4 6" id="KW-0472">Membrane</keyword>
<feature type="region of interest" description="Disordered" evidence="5">
    <location>
        <begin position="1"/>
        <end position="30"/>
    </location>
</feature>
<proteinExistence type="predicted"/>
<organism evidence="8 9">
    <name type="scientific">Vanilla planifolia</name>
    <name type="common">Vanilla</name>
    <dbReference type="NCBI Taxonomy" id="51239"/>
    <lineage>
        <taxon>Eukaryota</taxon>
        <taxon>Viridiplantae</taxon>
        <taxon>Streptophyta</taxon>
        <taxon>Embryophyta</taxon>
        <taxon>Tracheophyta</taxon>
        <taxon>Spermatophyta</taxon>
        <taxon>Magnoliopsida</taxon>
        <taxon>Liliopsida</taxon>
        <taxon>Asparagales</taxon>
        <taxon>Orchidaceae</taxon>
        <taxon>Vanilloideae</taxon>
        <taxon>Vanilleae</taxon>
        <taxon>Vanilla</taxon>
    </lineage>
</organism>
<protein>
    <recommendedName>
        <fullName evidence="7">Water stress and hypersensitive response domain-containing protein</fullName>
    </recommendedName>
</protein>
<comment type="caution">
    <text evidence="8">The sequence shown here is derived from an EMBL/GenBank/DDBJ whole genome shotgun (WGS) entry which is preliminary data.</text>
</comment>
<reference evidence="8 9" key="1">
    <citation type="journal article" date="2020" name="Nat. Food">
        <title>A phased Vanilla planifolia genome enables genetic improvement of flavour and production.</title>
        <authorList>
            <person name="Hasing T."/>
            <person name="Tang H."/>
            <person name="Brym M."/>
            <person name="Khazi F."/>
            <person name="Huang T."/>
            <person name="Chambers A.H."/>
        </authorList>
    </citation>
    <scope>NUCLEOTIDE SEQUENCE [LARGE SCALE GENOMIC DNA]</scope>
    <source>
        <tissue evidence="8">Leaf</tissue>
    </source>
</reference>
<evidence type="ECO:0000256" key="3">
    <source>
        <dbReference type="ARBA" id="ARBA00022989"/>
    </source>
</evidence>
<accession>A0A835Q744</accession>
<name>A0A835Q744_VANPL</name>